<dbReference type="Gene3D" id="3.40.630.30">
    <property type="match status" value="1"/>
</dbReference>
<dbReference type="PANTHER" id="PTHR31435">
    <property type="entry name" value="PROTEIN NATD1"/>
    <property type="match status" value="1"/>
</dbReference>
<keyword evidence="3" id="KW-1185">Reference proteome</keyword>
<dbReference type="InterPro" id="IPR045057">
    <property type="entry name" value="Gcn5-rel_NAT"/>
</dbReference>
<dbReference type="InterPro" id="IPR016181">
    <property type="entry name" value="Acyl_CoA_acyltransferase"/>
</dbReference>
<dbReference type="Pfam" id="PF14542">
    <property type="entry name" value="Acetyltransf_CG"/>
    <property type="match status" value="1"/>
</dbReference>
<dbReference type="CDD" id="cd04301">
    <property type="entry name" value="NAT_SF"/>
    <property type="match status" value="1"/>
</dbReference>
<dbReference type="SUPFAM" id="SSF55729">
    <property type="entry name" value="Acyl-CoA N-acyltransferases (Nat)"/>
    <property type="match status" value="1"/>
</dbReference>
<protein>
    <submittedName>
        <fullName evidence="2">GNAT family N-acetyltransferase</fullName>
    </submittedName>
</protein>
<dbReference type="RefSeq" id="WP_343883227.1">
    <property type="nucleotide sequence ID" value="NZ_BAAAFO010000004.1"/>
</dbReference>
<dbReference type="InterPro" id="IPR031165">
    <property type="entry name" value="GNAT_YJDJ"/>
</dbReference>
<evidence type="ECO:0000259" key="1">
    <source>
        <dbReference type="PROSITE" id="PS51729"/>
    </source>
</evidence>
<comment type="caution">
    <text evidence="2">The sequence shown here is derived from an EMBL/GenBank/DDBJ whole genome shotgun (WGS) entry which is preliminary data.</text>
</comment>
<dbReference type="PANTHER" id="PTHR31435:SF9">
    <property type="entry name" value="PROTEIN NATD1"/>
    <property type="match status" value="1"/>
</dbReference>
<dbReference type="Proteomes" id="UP001500657">
    <property type="component" value="Unassembled WGS sequence"/>
</dbReference>
<organism evidence="2 3">
    <name type="scientific">Rhodanobacter caeni</name>
    <dbReference type="NCBI Taxonomy" id="657654"/>
    <lineage>
        <taxon>Bacteria</taxon>
        <taxon>Pseudomonadati</taxon>
        <taxon>Pseudomonadota</taxon>
        <taxon>Gammaproteobacteria</taxon>
        <taxon>Lysobacterales</taxon>
        <taxon>Rhodanobacteraceae</taxon>
        <taxon>Rhodanobacter</taxon>
    </lineage>
</organism>
<name>A0ABP3EF91_9GAMM</name>
<evidence type="ECO:0000313" key="2">
    <source>
        <dbReference type="EMBL" id="GAA0259397.1"/>
    </source>
</evidence>
<dbReference type="EMBL" id="BAAAFO010000004">
    <property type="protein sequence ID" value="GAA0259397.1"/>
    <property type="molecule type" value="Genomic_DNA"/>
</dbReference>
<reference evidence="3" key="1">
    <citation type="journal article" date="2019" name="Int. J. Syst. Evol. Microbiol.">
        <title>The Global Catalogue of Microorganisms (GCM) 10K type strain sequencing project: providing services to taxonomists for standard genome sequencing and annotation.</title>
        <authorList>
            <consortium name="The Broad Institute Genomics Platform"/>
            <consortium name="The Broad Institute Genome Sequencing Center for Infectious Disease"/>
            <person name="Wu L."/>
            <person name="Ma J."/>
        </authorList>
    </citation>
    <scope>NUCLEOTIDE SEQUENCE [LARGE SCALE GENOMIC DNA]</scope>
    <source>
        <strain evidence="3">JCM 16242</strain>
    </source>
</reference>
<evidence type="ECO:0000313" key="3">
    <source>
        <dbReference type="Proteomes" id="UP001500657"/>
    </source>
</evidence>
<proteinExistence type="predicted"/>
<sequence>MDLEITHDRTGRRFETTVDGAVCAIDYTLAGGVMNIHHTGVPGAVEGRGIASALMKAATDAARDEGWKIRPSCSYAAAWMKRHPQTADLLA</sequence>
<feature type="domain" description="N-acetyltransferase" evidence="1">
    <location>
        <begin position="6"/>
        <end position="91"/>
    </location>
</feature>
<gene>
    <name evidence="2" type="ORF">GCM10009126_25900</name>
</gene>
<accession>A0ABP3EF91</accession>
<dbReference type="PROSITE" id="PS51729">
    <property type="entry name" value="GNAT_YJDJ"/>
    <property type="match status" value="1"/>
</dbReference>